<feature type="non-terminal residue" evidence="10">
    <location>
        <position position="1"/>
    </location>
</feature>
<comment type="subcellular location">
    <subcellularLocation>
        <location evidence="1">Cell membrane</location>
    </subcellularLocation>
</comment>
<dbReference type="FunFam" id="2.60.40.60:FF:000011">
    <property type="entry name" value="Cadherin 1"/>
    <property type="match status" value="1"/>
</dbReference>
<feature type="non-terminal residue" evidence="10">
    <location>
        <position position="52"/>
    </location>
</feature>
<protein>
    <recommendedName>
        <fullName evidence="9">Cadherin domain-containing protein</fullName>
    </recommendedName>
</protein>
<dbReference type="SUPFAM" id="SSF49313">
    <property type="entry name" value="Cadherin-like"/>
    <property type="match status" value="1"/>
</dbReference>
<keyword evidence="11" id="KW-1185">Reference proteome</keyword>
<dbReference type="Pfam" id="PF00028">
    <property type="entry name" value="Cadherin"/>
    <property type="match status" value="1"/>
</dbReference>
<gene>
    <name evidence="10" type="ORF">M9458_024011</name>
</gene>
<keyword evidence="3" id="KW-0677">Repeat</keyword>
<dbReference type="GO" id="GO:0007155">
    <property type="term" value="P:cell adhesion"/>
    <property type="evidence" value="ECO:0007669"/>
    <property type="project" value="UniProtKB-KW"/>
</dbReference>
<evidence type="ECO:0000256" key="8">
    <source>
        <dbReference type="PROSITE-ProRule" id="PRU00043"/>
    </source>
</evidence>
<dbReference type="InterPro" id="IPR002126">
    <property type="entry name" value="Cadherin-like_dom"/>
</dbReference>
<accession>A0ABD0Q5P3</accession>
<feature type="domain" description="Cadherin" evidence="9">
    <location>
        <begin position="3"/>
        <end position="51"/>
    </location>
</feature>
<proteinExistence type="predicted"/>
<reference evidence="10 11" key="1">
    <citation type="submission" date="2024-05" db="EMBL/GenBank/DDBJ databases">
        <title>Genome sequencing and assembly of Indian major carp, Cirrhinus mrigala (Hamilton, 1822).</title>
        <authorList>
            <person name="Mohindra V."/>
            <person name="Chowdhury L.M."/>
            <person name="Lal K."/>
            <person name="Jena J.K."/>
        </authorList>
    </citation>
    <scope>NUCLEOTIDE SEQUENCE [LARGE SCALE GENOMIC DNA]</scope>
    <source>
        <strain evidence="10">CM1030</strain>
        <tissue evidence="10">Blood</tissue>
    </source>
</reference>
<keyword evidence="5" id="KW-0130">Cell adhesion</keyword>
<keyword evidence="4 8" id="KW-0106">Calcium</keyword>
<dbReference type="GO" id="GO:0005509">
    <property type="term" value="F:calcium ion binding"/>
    <property type="evidence" value="ECO:0007669"/>
    <property type="project" value="UniProtKB-UniRule"/>
</dbReference>
<keyword evidence="6" id="KW-0472">Membrane</keyword>
<dbReference type="PROSITE" id="PS50268">
    <property type="entry name" value="CADHERIN_2"/>
    <property type="match status" value="1"/>
</dbReference>
<dbReference type="GO" id="GO:0005886">
    <property type="term" value="C:plasma membrane"/>
    <property type="evidence" value="ECO:0007669"/>
    <property type="project" value="UniProtKB-SubCell"/>
</dbReference>
<organism evidence="10 11">
    <name type="scientific">Cirrhinus mrigala</name>
    <name type="common">Mrigala</name>
    <dbReference type="NCBI Taxonomy" id="683832"/>
    <lineage>
        <taxon>Eukaryota</taxon>
        <taxon>Metazoa</taxon>
        <taxon>Chordata</taxon>
        <taxon>Craniata</taxon>
        <taxon>Vertebrata</taxon>
        <taxon>Euteleostomi</taxon>
        <taxon>Actinopterygii</taxon>
        <taxon>Neopterygii</taxon>
        <taxon>Teleostei</taxon>
        <taxon>Ostariophysi</taxon>
        <taxon>Cypriniformes</taxon>
        <taxon>Cyprinidae</taxon>
        <taxon>Labeoninae</taxon>
        <taxon>Labeonini</taxon>
        <taxon>Cirrhinus</taxon>
    </lineage>
</organism>
<evidence type="ECO:0000256" key="4">
    <source>
        <dbReference type="ARBA" id="ARBA00022837"/>
    </source>
</evidence>
<keyword evidence="2" id="KW-1003">Cell membrane</keyword>
<dbReference type="Proteomes" id="UP001529510">
    <property type="component" value="Unassembled WGS sequence"/>
</dbReference>
<dbReference type="EMBL" id="JAMKFB020000011">
    <property type="protein sequence ID" value="KAL0181605.1"/>
    <property type="molecule type" value="Genomic_DNA"/>
</dbReference>
<name>A0ABD0Q5P3_CIRMR</name>
<evidence type="ECO:0000259" key="9">
    <source>
        <dbReference type="PROSITE" id="PS50268"/>
    </source>
</evidence>
<evidence type="ECO:0000256" key="1">
    <source>
        <dbReference type="ARBA" id="ARBA00004236"/>
    </source>
</evidence>
<evidence type="ECO:0000256" key="6">
    <source>
        <dbReference type="ARBA" id="ARBA00023136"/>
    </source>
</evidence>
<evidence type="ECO:0000313" key="10">
    <source>
        <dbReference type="EMBL" id="KAL0181605.1"/>
    </source>
</evidence>
<comment type="caution">
    <text evidence="10">The sequence shown here is derived from an EMBL/GenBank/DDBJ whole genome shotgun (WGS) entry which is preliminary data.</text>
</comment>
<dbReference type="AlphaFoldDB" id="A0ABD0Q5P3"/>
<evidence type="ECO:0000256" key="3">
    <source>
        <dbReference type="ARBA" id="ARBA00022737"/>
    </source>
</evidence>
<evidence type="ECO:0000256" key="7">
    <source>
        <dbReference type="ARBA" id="ARBA00023180"/>
    </source>
</evidence>
<evidence type="ECO:0000256" key="5">
    <source>
        <dbReference type="ARBA" id="ARBA00022889"/>
    </source>
</evidence>
<sequence length="52" mass="5877">IRSDQDKEIEIRYSITGAGADQPPNDVYIIDPVTGKMSVTKPLDREERASYH</sequence>
<dbReference type="InterPro" id="IPR015919">
    <property type="entry name" value="Cadherin-like_sf"/>
</dbReference>
<dbReference type="Gene3D" id="2.60.40.60">
    <property type="entry name" value="Cadherins"/>
    <property type="match status" value="1"/>
</dbReference>
<keyword evidence="7" id="KW-0325">Glycoprotein</keyword>
<evidence type="ECO:0000256" key="2">
    <source>
        <dbReference type="ARBA" id="ARBA00022475"/>
    </source>
</evidence>
<evidence type="ECO:0000313" key="11">
    <source>
        <dbReference type="Proteomes" id="UP001529510"/>
    </source>
</evidence>